<dbReference type="AlphaFoldDB" id="A0A5J5BPK1"/>
<keyword evidence="1" id="KW-0732">Signal</keyword>
<evidence type="ECO:0000313" key="2">
    <source>
        <dbReference type="EMBL" id="KAA8544758.1"/>
    </source>
</evidence>
<organism evidence="2 3">
    <name type="scientific">Nyssa sinensis</name>
    <dbReference type="NCBI Taxonomy" id="561372"/>
    <lineage>
        <taxon>Eukaryota</taxon>
        <taxon>Viridiplantae</taxon>
        <taxon>Streptophyta</taxon>
        <taxon>Embryophyta</taxon>
        <taxon>Tracheophyta</taxon>
        <taxon>Spermatophyta</taxon>
        <taxon>Magnoliopsida</taxon>
        <taxon>eudicotyledons</taxon>
        <taxon>Gunneridae</taxon>
        <taxon>Pentapetalae</taxon>
        <taxon>asterids</taxon>
        <taxon>Cornales</taxon>
        <taxon>Nyssaceae</taxon>
        <taxon>Nyssa</taxon>
    </lineage>
</organism>
<evidence type="ECO:0000256" key="1">
    <source>
        <dbReference type="SAM" id="SignalP"/>
    </source>
</evidence>
<feature type="chain" id="PRO_5023835416" evidence="1">
    <location>
        <begin position="19"/>
        <end position="95"/>
    </location>
</feature>
<sequence>MLSGCFFWLACWERGGCGFLSAPLWGNNYWGFGFGLVAPAVGCKETNQSRILNLTMKIIVVESSREYYPVGEPITKSGVAIQASDWSNLSIKQSI</sequence>
<gene>
    <name evidence="2" type="ORF">F0562_019538</name>
</gene>
<feature type="signal peptide" evidence="1">
    <location>
        <begin position="1"/>
        <end position="18"/>
    </location>
</feature>
<protein>
    <submittedName>
        <fullName evidence="2">Uncharacterized protein</fullName>
    </submittedName>
</protein>
<reference evidence="2 3" key="1">
    <citation type="submission" date="2019-09" db="EMBL/GenBank/DDBJ databases">
        <title>A chromosome-level genome assembly of the Chinese tupelo Nyssa sinensis.</title>
        <authorList>
            <person name="Yang X."/>
            <person name="Kang M."/>
            <person name="Yang Y."/>
            <person name="Xiong H."/>
            <person name="Wang M."/>
            <person name="Zhang Z."/>
            <person name="Wang Z."/>
            <person name="Wu H."/>
            <person name="Ma T."/>
            <person name="Liu J."/>
            <person name="Xi Z."/>
        </authorList>
    </citation>
    <scope>NUCLEOTIDE SEQUENCE [LARGE SCALE GENOMIC DNA]</scope>
    <source>
        <strain evidence="2">J267</strain>
        <tissue evidence="2">Leaf</tissue>
    </source>
</reference>
<name>A0A5J5BPK1_9ASTE</name>
<dbReference type="EMBL" id="CM018033">
    <property type="protein sequence ID" value="KAA8544758.1"/>
    <property type="molecule type" value="Genomic_DNA"/>
</dbReference>
<proteinExistence type="predicted"/>
<accession>A0A5J5BPK1</accession>
<dbReference type="Proteomes" id="UP000325577">
    <property type="component" value="Linkage Group LG10"/>
</dbReference>
<keyword evidence="3" id="KW-1185">Reference proteome</keyword>
<evidence type="ECO:0000313" key="3">
    <source>
        <dbReference type="Proteomes" id="UP000325577"/>
    </source>
</evidence>